<feature type="non-terminal residue" evidence="2">
    <location>
        <position position="1"/>
    </location>
</feature>
<feature type="region of interest" description="Disordered" evidence="1">
    <location>
        <begin position="226"/>
        <end position="272"/>
    </location>
</feature>
<accession>X0V518</accession>
<gene>
    <name evidence="2" type="ORF">S01H1_33803</name>
</gene>
<protein>
    <recommendedName>
        <fullName evidence="3">Calcium-binding protein</fullName>
    </recommendedName>
</protein>
<name>X0V518_9ZZZZ</name>
<comment type="caution">
    <text evidence="2">The sequence shown here is derived from an EMBL/GenBank/DDBJ whole genome shotgun (WGS) entry which is preliminary data.</text>
</comment>
<dbReference type="AlphaFoldDB" id="X0V518"/>
<proteinExistence type="predicted"/>
<feature type="non-terminal residue" evidence="2">
    <location>
        <position position="272"/>
    </location>
</feature>
<dbReference type="Gene3D" id="2.160.20.160">
    <property type="match status" value="1"/>
</dbReference>
<dbReference type="SUPFAM" id="SSF51120">
    <property type="entry name" value="beta-Roll"/>
    <property type="match status" value="1"/>
</dbReference>
<dbReference type="InterPro" id="IPR011049">
    <property type="entry name" value="Serralysin-like_metalloprot_C"/>
</dbReference>
<sequence>EVFWTRDTLVFRNGLDNEWLIRDFGDNGGAEVVFFGEAGIRDPDNREETAPVQRDEPINAVIVAGINELGDGFFIPNALVSSPLADAGIDEFVITADLEFFEGYGLGGDDIWVFESDIDSIFASGDGGNDVLSATMNPTGVEVAFTGGAGQDKISVVTPGTGSIVVEGGAGADSIRVDAPRAESIVALGGLGQDRLWVRAGGHTELVVDGGPGRDRARIDTVLRRRPDSVPRRNTDTMRQPAARPPLQRTRQSTAAPGPRRVRSGVEAFGQT</sequence>
<evidence type="ECO:0000256" key="1">
    <source>
        <dbReference type="SAM" id="MobiDB-lite"/>
    </source>
</evidence>
<dbReference type="PRINTS" id="PR00313">
    <property type="entry name" value="CABNDNGRPT"/>
</dbReference>
<reference evidence="2" key="1">
    <citation type="journal article" date="2014" name="Front. Microbiol.">
        <title>High frequency of phylogenetically diverse reductive dehalogenase-homologous genes in deep subseafloor sedimentary metagenomes.</title>
        <authorList>
            <person name="Kawai M."/>
            <person name="Futagami T."/>
            <person name="Toyoda A."/>
            <person name="Takaki Y."/>
            <person name="Nishi S."/>
            <person name="Hori S."/>
            <person name="Arai W."/>
            <person name="Tsubouchi T."/>
            <person name="Morono Y."/>
            <person name="Uchiyama I."/>
            <person name="Ito T."/>
            <person name="Fujiyama A."/>
            <person name="Inagaki F."/>
            <person name="Takami H."/>
        </authorList>
    </citation>
    <scope>NUCLEOTIDE SEQUENCE</scope>
    <source>
        <strain evidence="2">Expedition CK06-06</strain>
    </source>
</reference>
<organism evidence="2">
    <name type="scientific">marine sediment metagenome</name>
    <dbReference type="NCBI Taxonomy" id="412755"/>
    <lineage>
        <taxon>unclassified sequences</taxon>
        <taxon>metagenomes</taxon>
        <taxon>ecological metagenomes</taxon>
    </lineage>
</organism>
<evidence type="ECO:0008006" key="3">
    <source>
        <dbReference type="Google" id="ProtNLM"/>
    </source>
</evidence>
<dbReference type="EMBL" id="BARS01021004">
    <property type="protein sequence ID" value="GAG13200.1"/>
    <property type="molecule type" value="Genomic_DNA"/>
</dbReference>
<feature type="compositionally biased region" description="Basic and acidic residues" evidence="1">
    <location>
        <begin position="226"/>
        <end position="236"/>
    </location>
</feature>
<evidence type="ECO:0000313" key="2">
    <source>
        <dbReference type="EMBL" id="GAG13200.1"/>
    </source>
</evidence>